<dbReference type="Proteomes" id="UP000092666">
    <property type="component" value="Unassembled WGS sequence"/>
</dbReference>
<dbReference type="EMBL" id="KI669504">
    <property type="protein sequence ID" value="OCF33601.1"/>
    <property type="molecule type" value="Genomic_DNA"/>
</dbReference>
<reference evidence="8 9" key="1">
    <citation type="submission" date="2013-07" db="EMBL/GenBank/DDBJ databases">
        <title>The Genome Sequence of Cryptococcus heveanensis BCC8398.</title>
        <authorList>
            <consortium name="The Broad Institute Genome Sequencing Platform"/>
            <person name="Cuomo C."/>
            <person name="Litvintseva A."/>
            <person name="Chen Y."/>
            <person name="Heitman J."/>
            <person name="Sun S."/>
            <person name="Springer D."/>
            <person name="Dromer F."/>
            <person name="Young S.K."/>
            <person name="Zeng Q."/>
            <person name="Gargeya S."/>
            <person name="Fitzgerald M."/>
            <person name="Abouelleil A."/>
            <person name="Alvarado L."/>
            <person name="Berlin A.M."/>
            <person name="Chapman S.B."/>
            <person name="Dewar J."/>
            <person name="Goldberg J."/>
            <person name="Griggs A."/>
            <person name="Gujja S."/>
            <person name="Hansen M."/>
            <person name="Howarth C."/>
            <person name="Imamovic A."/>
            <person name="Larimer J."/>
            <person name="McCowan C."/>
            <person name="Murphy C."/>
            <person name="Pearson M."/>
            <person name="Priest M."/>
            <person name="Roberts A."/>
            <person name="Saif S."/>
            <person name="Shea T."/>
            <person name="Sykes S."/>
            <person name="Wortman J."/>
            <person name="Nusbaum C."/>
            <person name="Birren B."/>
        </authorList>
    </citation>
    <scope>NUCLEOTIDE SEQUENCE [LARGE SCALE GENOMIC DNA]</scope>
    <source>
        <strain evidence="8 9">BCC8398</strain>
    </source>
</reference>
<sequence length="921" mass="102629">MNRRDVDEAALLKLYGISTLEPEAWESIDHEVEGPLAGTMTGEDGAMAEEMDPLGLRGRLSVNSDLDLKTRTATLLASKSFDPKVFLSAHHPDASFQDLQRGIAHLERAIESRSEAVRILVEENFDRFVAVKASSDVVYRDMKEGFLADDTDHGTRELREIFKVAGHRADQVFLPVLENAVKASKLRSTLGVVEKSKFLFNLPSQLLEYINAGKYDQALREYKKGSFLQSSRSGQLIPGVNASREQQKRVFDKVWSSVEAIMSDMREKLDAGLKDHNRSIEEQERTIEILIELDQSDEPAWAYLEYQHKHILDHMRSIYLKSQDRIKATLQICATEASTSTAYTDLIRRQLSTSEYQFNVISRESVHQHNRAQHHANKSWTASAAEAAWMTIQLLVKQLSEYVTRSLPGFWKIAKACMDGKYRKRDASGNIPVSRRPASTCRSMALEIVRLYNSTLSQFFTLSDMALADSPRKEDQDPPIPPFVPHGTSTITACYFAERLMEDVSDCAAELSSVDVGSEAGSGLKSMLDSLRWRLIEVIAATWSRDSKVLHHLEDWTQAITSKGAIRYLSVIEDFQLRIIASSKKVATRQGEKEAVPVTFKRRIKENFVDTLCFEFDGILSASAPPAEDVGARRPSRVVISDAGVNDSVRPLTTAPSDSRSLSCQNAHKLAVITRVGMQETRLLVTLGQFDQLKRTSLAGLCTKVSKLLDIDMSKDQALLLEVVENMDEMVFRDLIRRRSEPLTQVIQTGILHGGVDWLNTSKPSEVRPYMHKAILLLVEAHARVGDIAPLLVDRVLDALVDGITEVALQCFQQIPKYGTGGMLTATLEIEFLHQSVNAHVSSQANETLSKIYDTISQAYRRQKSNDDFNRELEGLRKLLSTSRKATGMETLCFRSNAAAPGGASSVPMSSASSAAGSRDA</sequence>
<evidence type="ECO:0000256" key="4">
    <source>
        <dbReference type="RuleBase" id="RU365069"/>
    </source>
</evidence>
<evidence type="ECO:0000256" key="3">
    <source>
        <dbReference type="ARBA" id="ARBA00022483"/>
    </source>
</evidence>
<dbReference type="OrthoDB" id="26242at2759"/>
<evidence type="ECO:0000259" key="7">
    <source>
        <dbReference type="Pfam" id="PF15469"/>
    </source>
</evidence>
<dbReference type="GO" id="GO:0015031">
    <property type="term" value="P:protein transport"/>
    <property type="evidence" value="ECO:0007669"/>
    <property type="project" value="UniProtKB-KW"/>
</dbReference>
<comment type="subunit">
    <text evidence="4">Component of the exocyst complex.</text>
</comment>
<evidence type="ECO:0000313" key="8">
    <source>
        <dbReference type="EMBL" id="OCF33601.1"/>
    </source>
</evidence>
<proteinExistence type="inferred from homology"/>
<dbReference type="InterPro" id="IPR039481">
    <property type="entry name" value="EXOC2/Sec5_N_dom"/>
</dbReference>
<comment type="function">
    <text evidence="4">Component of the exocyst complex involved in the docking of exocytic vesicles with fusion sites on the plasma membrane.</text>
</comment>
<comment type="similarity">
    <text evidence="1 4">Belongs to the SEC5 family.</text>
</comment>
<dbReference type="GO" id="GO:0006893">
    <property type="term" value="P:Golgi to plasma membrane transport"/>
    <property type="evidence" value="ECO:0007669"/>
    <property type="project" value="UniProtKB-UniRule"/>
</dbReference>
<feature type="domain" description="Exocyst complex component EXOC2/Sec5 N-terminal" evidence="7">
    <location>
        <begin position="52"/>
        <end position="894"/>
    </location>
</feature>
<dbReference type="GO" id="GO:0000145">
    <property type="term" value="C:exocyst"/>
    <property type="evidence" value="ECO:0007669"/>
    <property type="project" value="UniProtKB-UniRule"/>
</dbReference>
<dbReference type="AlphaFoldDB" id="A0A1B9GRD7"/>
<reference evidence="9" key="2">
    <citation type="submission" date="2013-12" db="EMBL/GenBank/DDBJ databases">
        <title>Evolution of pathogenesis and genome organization in the Tremellales.</title>
        <authorList>
            <person name="Cuomo C."/>
            <person name="Litvintseva A."/>
            <person name="Heitman J."/>
            <person name="Chen Y."/>
            <person name="Sun S."/>
            <person name="Springer D."/>
            <person name="Dromer F."/>
            <person name="Young S."/>
            <person name="Zeng Q."/>
            <person name="Chapman S."/>
            <person name="Gujja S."/>
            <person name="Saif S."/>
            <person name="Birren B."/>
        </authorList>
    </citation>
    <scope>NUCLEOTIDE SEQUENCE [LARGE SCALE GENOMIC DNA]</scope>
    <source>
        <strain evidence="9">BCC8398</strain>
    </source>
</reference>
<dbReference type="Pfam" id="PF15469">
    <property type="entry name" value="Sec5"/>
    <property type="match status" value="1"/>
</dbReference>
<dbReference type="STRING" id="1296120.A0A1B9GRD7"/>
<gene>
    <name evidence="8" type="ORF">I316_04674</name>
</gene>
<dbReference type="GO" id="GO:0006887">
    <property type="term" value="P:exocytosis"/>
    <property type="evidence" value="ECO:0007669"/>
    <property type="project" value="UniProtKB-KW"/>
</dbReference>
<evidence type="ECO:0000256" key="1">
    <source>
        <dbReference type="ARBA" id="ARBA00010578"/>
    </source>
</evidence>
<keyword evidence="3 4" id="KW-0268">Exocytosis</keyword>
<evidence type="ECO:0000256" key="5">
    <source>
        <dbReference type="SAM" id="Coils"/>
    </source>
</evidence>
<feature type="region of interest" description="Disordered" evidence="6">
    <location>
        <begin position="899"/>
        <end position="921"/>
    </location>
</feature>
<accession>A0A1B9GRD7</accession>
<evidence type="ECO:0000313" key="9">
    <source>
        <dbReference type="Proteomes" id="UP000092666"/>
    </source>
</evidence>
<feature type="coiled-coil region" evidence="5">
    <location>
        <begin position="266"/>
        <end position="293"/>
    </location>
</feature>
<keyword evidence="4" id="KW-0653">Protein transport</keyword>
<protein>
    <recommendedName>
        <fullName evidence="4">Exocyst complex component SEC5</fullName>
    </recommendedName>
</protein>
<evidence type="ECO:0000256" key="2">
    <source>
        <dbReference type="ARBA" id="ARBA00022448"/>
    </source>
</evidence>
<dbReference type="PANTHER" id="PTHR13043:SF1">
    <property type="entry name" value="EXOCYST COMPLEX COMPONENT 2"/>
    <property type="match status" value="1"/>
</dbReference>
<evidence type="ECO:0000256" key="6">
    <source>
        <dbReference type="SAM" id="MobiDB-lite"/>
    </source>
</evidence>
<keyword evidence="9" id="KW-1185">Reference proteome</keyword>
<keyword evidence="5" id="KW-0175">Coiled coil</keyword>
<keyword evidence="2 4" id="KW-0813">Transport</keyword>
<organism evidence="8 9">
    <name type="scientific">Kwoniella heveanensis BCC8398</name>
    <dbReference type="NCBI Taxonomy" id="1296120"/>
    <lineage>
        <taxon>Eukaryota</taxon>
        <taxon>Fungi</taxon>
        <taxon>Dikarya</taxon>
        <taxon>Basidiomycota</taxon>
        <taxon>Agaricomycotina</taxon>
        <taxon>Tremellomycetes</taxon>
        <taxon>Tremellales</taxon>
        <taxon>Cryptococcaceae</taxon>
        <taxon>Kwoniella</taxon>
    </lineage>
</organism>
<name>A0A1B9GRD7_9TREE</name>
<dbReference type="PANTHER" id="PTHR13043">
    <property type="entry name" value="EXOCYST COMPLEX COMPONENT SEC5"/>
    <property type="match status" value="1"/>
</dbReference>
<dbReference type="InterPro" id="IPR029175">
    <property type="entry name" value="EXOC2/Sec5"/>
</dbReference>